<dbReference type="Gene3D" id="1.10.1200.10">
    <property type="entry name" value="ACP-like"/>
    <property type="match status" value="1"/>
</dbReference>
<dbReference type="InterPro" id="IPR020806">
    <property type="entry name" value="PKS_PP-bd"/>
</dbReference>
<sequence>MTTPSIQDILPLSPLQEGLLFHALTDEVDVYRSQFRLDLDGEVDAGALRRAAQALLARHDNLRVAFHHEGLAEPVQVIRPAVKAPWRQHDLSRLDPAARDIEADRIAAEEQSEPFDLAVAPLLRWRLLRLGAGRYRLILTAHHLLWDGWSVPVLLRELFSLYAGAELPPAVPYRRFLEWHREQDRGAASDAWRTALAGLPGPTLVAAGAEAGEQADVRQPLPPEAVERLGALARRLGVTVNTVVQAAWGLLLARTTGSEDVVFGATVSGRPPELPGIEQMIGLFINTVPVRIRLTPGETVAELLTRVQAEQNVLLAHHHLRLADIQQLAGGGALFDTTTVFENYPLDAAAFATLGTGLRLAGVGFDDATHYPLSLAVLPADGLTLRVMYQPARYTEAEAGAYVERLARLLAAFADRPEAVADHLDPLSADERQRVLVDWNVTGGEPRAGSLVSRFAAAVTRRPEAEAVVADGLTMTYAELDARTDRLARWLIAAGVGAETPVALKLSRSAHVPVAFLAVLKAGGCFVPLSEGLPPDRMAWVLRDVGAAVLVTDDVAGSAAFAGDTLVLDVTDDSEPPGSYGLASPHPDQLAYVMYTSGSTGVPKGVAVRHRDVVEFALDTRWNPDGDRILMHSSYAFDVSVYEIWIPLLAGATIVVAPPGPVDADVVERAVARHGVTTAFFATALFNVLAEVRPGCFAGLREVSTGGDAASAVAVRRVLAACPSLHLVNGYGPTETTTFSTTFVMSGGADMPAAPPIGGPTDNTRVYVLDAALRPVPPGVAGELYVAGAGLARGYTGRPGLTSERFVACPFAPGERMYRTGDLVRWRADGVLDYLGRADLQVKLRGFRVELGEIEAALNRLPGVGQAAVLAREDRPGDKRLVAYASPVEGTTLDGPRLLAALATGLPEYMVPAVVVVVPALPMTTNGKVDRRALPAPELPASAEPVGPMSPPQAALAEVFAEVLGIERAGADDSFFDLGGDSIMTLRLVSRARTAGLVFTARDVFAQRTVRALAAVAVAPGAPAEAPEAGWGDVPLTPLMHRFAVLGGPIAGFDQHIVVPVAPGDLDRVRAAVRALMTRHDMLRARLDRTDGWRLTVPPPSELDVTDLVTRVAASEPVAAQIEAARGRLDPDRGVMVQAVWFDAGPGEPGRLLLMAHHLVVDGVSWRILLADLETAWAGGDLGPVPVSFRRWAELTAVAPPVSVEAAGAGPGDRALDRSVDTVATRRELTVEIPAEVTEAVLTRLPAAFHAGADDVLLAAFAAAVARWRPEIGDGVLVDVEGHGRDGTDLDLSETVGWFTRMRAFRLHPAGDPVRLVKGVKEQLRAAAVDAVAPFAFNYLGRFGGGPVLSGGADPGLPLAHAVTLNALSHDGLDGSRLRAMWSWAGELLTETDVRDLADRFTAELHTLAAVAVGGFTPSDFPLVTLGPDDVEQLETAYPDLTDVLPLAPPQEGLLFHALVDEVDVYTAQIRLDLDGDLDPERLRRAAQEVLDRHDNLRVAFHHEGLDEPVQVVRAEVGLPWRLDDLTGRAEQADSVAAAERAEPFDLTAAPLLRWRLLRLGRARHRLLLTSHHLLWDGWSVPVVLQEVFVRYAGGALPAVVPYRDYLSWLRGQDPAAADQAWREALAGATPSLVAPAGADEDPQPQRQLRRDMSAEFAARLEAAARAREVTVGTVIQAAWAVVLGRRTGTTDVVFGTTFSGRPPEIPGIERMVGLLANTLPVRVRLLAGDTVGDLLRRVRDEQATLLGHHHLRLTDVRRAGGGAALFDTTTVFTNYPLDPAAFETLGTGLRLSGVDNDDATHYPLRMAVVPGRVLNLRLGYRPDLFGADQAEAILDEMVAVLTALTGAPEQLIAAAAGSPVASADLIGQSGSH</sequence>
<dbReference type="SUPFAM" id="SSF47336">
    <property type="entry name" value="ACP-like"/>
    <property type="match status" value="1"/>
</dbReference>
<dbReference type="RefSeq" id="WP_253240006.1">
    <property type="nucleotide sequence ID" value="NZ_JAMYJR010000028.1"/>
</dbReference>
<organism evidence="5 6">
    <name type="scientific">Paractinoplanes aksuensis</name>
    <dbReference type="NCBI Taxonomy" id="2939490"/>
    <lineage>
        <taxon>Bacteria</taxon>
        <taxon>Bacillati</taxon>
        <taxon>Actinomycetota</taxon>
        <taxon>Actinomycetes</taxon>
        <taxon>Micromonosporales</taxon>
        <taxon>Micromonosporaceae</taxon>
        <taxon>Paractinoplanes</taxon>
    </lineage>
</organism>
<dbReference type="Gene3D" id="3.30.559.30">
    <property type="entry name" value="Nonribosomal peptide synthetase, condensation domain"/>
    <property type="match status" value="3"/>
</dbReference>
<dbReference type="InterPro" id="IPR001242">
    <property type="entry name" value="Condensation_dom"/>
</dbReference>
<evidence type="ECO:0000256" key="3">
    <source>
        <dbReference type="ARBA" id="ARBA00022553"/>
    </source>
</evidence>
<dbReference type="PROSITE" id="PS00012">
    <property type="entry name" value="PHOSPHOPANTETHEINE"/>
    <property type="match status" value="1"/>
</dbReference>
<dbReference type="SMART" id="SM00823">
    <property type="entry name" value="PKS_PP"/>
    <property type="match status" value="1"/>
</dbReference>
<feature type="domain" description="Carrier" evidence="4">
    <location>
        <begin position="947"/>
        <end position="1021"/>
    </location>
</feature>
<gene>
    <name evidence="5" type="ORF">M1L60_25340</name>
</gene>
<dbReference type="SUPFAM" id="SSF52777">
    <property type="entry name" value="CoA-dependent acyltransferases"/>
    <property type="match status" value="6"/>
</dbReference>
<dbReference type="PROSITE" id="PS50075">
    <property type="entry name" value="CARRIER"/>
    <property type="match status" value="1"/>
</dbReference>
<dbReference type="InterPro" id="IPR025110">
    <property type="entry name" value="AMP-bd_C"/>
</dbReference>
<dbReference type="NCBIfam" id="TIGR01733">
    <property type="entry name" value="AA-adenyl-dom"/>
    <property type="match status" value="1"/>
</dbReference>
<dbReference type="Gene3D" id="2.30.38.10">
    <property type="entry name" value="Luciferase, Domain 3"/>
    <property type="match status" value="1"/>
</dbReference>
<dbReference type="InterPro" id="IPR023213">
    <property type="entry name" value="CAT-like_dom_sf"/>
</dbReference>
<dbReference type="PANTHER" id="PTHR45527:SF1">
    <property type="entry name" value="FATTY ACID SYNTHASE"/>
    <property type="match status" value="1"/>
</dbReference>
<proteinExistence type="predicted"/>
<dbReference type="Pfam" id="PF13193">
    <property type="entry name" value="AMP-binding_C"/>
    <property type="match status" value="1"/>
</dbReference>
<evidence type="ECO:0000313" key="6">
    <source>
        <dbReference type="Proteomes" id="UP001523369"/>
    </source>
</evidence>
<evidence type="ECO:0000256" key="2">
    <source>
        <dbReference type="ARBA" id="ARBA00022450"/>
    </source>
</evidence>
<dbReference type="PANTHER" id="PTHR45527">
    <property type="entry name" value="NONRIBOSOMAL PEPTIDE SYNTHETASE"/>
    <property type="match status" value="1"/>
</dbReference>
<evidence type="ECO:0000256" key="1">
    <source>
        <dbReference type="ARBA" id="ARBA00001957"/>
    </source>
</evidence>
<keyword evidence="6" id="KW-1185">Reference proteome</keyword>
<dbReference type="Pfam" id="PF00668">
    <property type="entry name" value="Condensation"/>
    <property type="match status" value="4"/>
</dbReference>
<accession>A0ABT1DSW2</accession>
<dbReference type="InterPro" id="IPR000873">
    <property type="entry name" value="AMP-dep_synth/lig_dom"/>
</dbReference>
<comment type="cofactor">
    <cofactor evidence="1">
        <name>pantetheine 4'-phosphate</name>
        <dbReference type="ChEBI" id="CHEBI:47942"/>
    </cofactor>
</comment>
<dbReference type="Pfam" id="PF00550">
    <property type="entry name" value="PP-binding"/>
    <property type="match status" value="1"/>
</dbReference>
<dbReference type="InterPro" id="IPR009081">
    <property type="entry name" value="PP-bd_ACP"/>
</dbReference>
<dbReference type="InterPro" id="IPR020845">
    <property type="entry name" value="AMP-binding_CS"/>
</dbReference>
<comment type="caution">
    <text evidence="5">The sequence shown here is derived from an EMBL/GenBank/DDBJ whole genome shotgun (WGS) entry which is preliminary data.</text>
</comment>
<dbReference type="Proteomes" id="UP001523369">
    <property type="component" value="Unassembled WGS sequence"/>
</dbReference>
<dbReference type="Gene3D" id="3.30.559.10">
    <property type="entry name" value="Chloramphenicol acetyltransferase-like domain"/>
    <property type="match status" value="3"/>
</dbReference>
<evidence type="ECO:0000259" key="4">
    <source>
        <dbReference type="PROSITE" id="PS50075"/>
    </source>
</evidence>
<dbReference type="CDD" id="cd19543">
    <property type="entry name" value="DCL_NRPS"/>
    <property type="match status" value="2"/>
</dbReference>
<dbReference type="SUPFAM" id="SSF56801">
    <property type="entry name" value="Acetyl-CoA synthetase-like"/>
    <property type="match status" value="1"/>
</dbReference>
<keyword evidence="2" id="KW-0596">Phosphopantetheine</keyword>
<evidence type="ECO:0000313" key="5">
    <source>
        <dbReference type="EMBL" id="MCO8273927.1"/>
    </source>
</evidence>
<dbReference type="Pfam" id="PF00501">
    <property type="entry name" value="AMP-binding"/>
    <property type="match status" value="1"/>
</dbReference>
<dbReference type="Gene3D" id="3.30.300.30">
    <property type="match status" value="1"/>
</dbReference>
<dbReference type="InterPro" id="IPR045851">
    <property type="entry name" value="AMP-bd_C_sf"/>
</dbReference>
<dbReference type="Gene3D" id="3.40.50.980">
    <property type="match status" value="2"/>
</dbReference>
<name>A0ABT1DSW2_9ACTN</name>
<protein>
    <submittedName>
        <fullName evidence="5">Amino acid adenylation domain-containing protein</fullName>
    </submittedName>
</protein>
<dbReference type="InterPro" id="IPR010071">
    <property type="entry name" value="AA_adenyl_dom"/>
</dbReference>
<reference evidence="5 6" key="1">
    <citation type="submission" date="2022-06" db="EMBL/GenBank/DDBJ databases">
        <title>New Species of the Genus Actinoplanes, ActinopZanes ferrugineus.</title>
        <authorList>
            <person name="Ding P."/>
        </authorList>
    </citation>
    <scope>NUCLEOTIDE SEQUENCE [LARGE SCALE GENOMIC DNA]</scope>
    <source>
        <strain evidence="5 6">TRM88003</strain>
    </source>
</reference>
<dbReference type="EMBL" id="JAMYJR010000028">
    <property type="protein sequence ID" value="MCO8273927.1"/>
    <property type="molecule type" value="Genomic_DNA"/>
</dbReference>
<keyword evidence="3" id="KW-0597">Phosphoprotein</keyword>
<dbReference type="PROSITE" id="PS00455">
    <property type="entry name" value="AMP_BINDING"/>
    <property type="match status" value="1"/>
</dbReference>
<dbReference type="InterPro" id="IPR006162">
    <property type="entry name" value="Ppantetheine_attach_site"/>
</dbReference>
<dbReference type="CDD" id="cd12117">
    <property type="entry name" value="A_NRPS_Srf_like"/>
    <property type="match status" value="1"/>
</dbReference>
<dbReference type="InterPro" id="IPR036736">
    <property type="entry name" value="ACP-like_sf"/>
</dbReference>